<evidence type="ECO:0000256" key="6">
    <source>
        <dbReference type="SAM" id="Phobius"/>
    </source>
</evidence>
<feature type="transmembrane region" description="Helical" evidence="6">
    <location>
        <begin position="183"/>
        <end position="204"/>
    </location>
</feature>
<feature type="domain" description="O-antigen ligase-related" evidence="7">
    <location>
        <begin position="223"/>
        <end position="351"/>
    </location>
</feature>
<keyword evidence="2 6" id="KW-0812">Transmembrane</keyword>
<keyword evidence="4 6" id="KW-0472">Membrane</keyword>
<dbReference type="RefSeq" id="WP_263413660.1">
    <property type="nucleotide sequence ID" value="NZ_BAABBH010000001.1"/>
</dbReference>
<sequence length="458" mass="51413">MGTGLGHYIPIVAYLGFWIMCIVSLTGRPVLGMYYVMPFLPYRTMRFHFEDYPLASQTVTLLVVCVILGAFFKGKRLPPSALYPVWILFVVYLYVSMWLGGIMGNAPLPLWLNDANLVTWKDYLILPMVLFAASMVLEDRKQIRTALIVVAISTALVDRSALLESLSHSWAVFDENKRTSGPIAYGPNQLAAFLTQFAMFFWAFARVLKRFKTKFWFYVLTGFTLITMLYAFSRAAYIATLVAIGALALLKDRKLLVVLVVFLVTWQTVVPTAVSERVNMTHDANGQLEASAQERVDLWTQSRDMFMKNPVTGIGFGSFQFGEHTDNLKDTHNYYVKVLVETGLIGFLIFAAMLFIMFSASWKLFRTAKLAKDPLYEALGLGMLLLLTSALVLNGFGDRWSYVEINGLMWVVMGATLRAQVLVNELNGAPSGQRKKLGPPRKFATAVPGPPRLVPQTR</sequence>
<evidence type="ECO:0000256" key="1">
    <source>
        <dbReference type="ARBA" id="ARBA00004141"/>
    </source>
</evidence>
<dbReference type="InterPro" id="IPR051533">
    <property type="entry name" value="WaaL-like"/>
</dbReference>
<comment type="caution">
    <text evidence="8">The sequence shown here is derived from an EMBL/GenBank/DDBJ whole genome shotgun (WGS) entry which is preliminary data.</text>
</comment>
<gene>
    <name evidence="8" type="ORF">ACK2TP_03340</name>
</gene>
<accession>A0ABW9KIK1</accession>
<evidence type="ECO:0000313" key="8">
    <source>
        <dbReference type="EMBL" id="MFN2974785.1"/>
    </source>
</evidence>
<evidence type="ECO:0000259" key="7">
    <source>
        <dbReference type="Pfam" id="PF04932"/>
    </source>
</evidence>
<feature type="transmembrane region" description="Helical" evidence="6">
    <location>
        <begin position="120"/>
        <end position="138"/>
    </location>
</feature>
<feature type="transmembrane region" description="Helical" evidence="6">
    <location>
        <begin position="216"/>
        <end position="249"/>
    </location>
</feature>
<dbReference type="PANTHER" id="PTHR37422">
    <property type="entry name" value="TEICHURONIC ACID BIOSYNTHESIS PROTEIN TUAE"/>
    <property type="match status" value="1"/>
</dbReference>
<feature type="transmembrane region" description="Helical" evidence="6">
    <location>
        <begin position="378"/>
        <end position="396"/>
    </location>
</feature>
<keyword evidence="9" id="KW-1185">Reference proteome</keyword>
<comment type="subcellular location">
    <subcellularLocation>
        <location evidence="1">Membrane</location>
        <topology evidence="1">Multi-pass membrane protein</topology>
    </subcellularLocation>
</comment>
<organism evidence="8 9">
    <name type="scientific">Terriglobus aquaticus</name>
    <dbReference type="NCBI Taxonomy" id="940139"/>
    <lineage>
        <taxon>Bacteria</taxon>
        <taxon>Pseudomonadati</taxon>
        <taxon>Acidobacteriota</taxon>
        <taxon>Terriglobia</taxon>
        <taxon>Terriglobales</taxon>
        <taxon>Acidobacteriaceae</taxon>
        <taxon>Terriglobus</taxon>
    </lineage>
</organism>
<feature type="transmembrane region" description="Helical" evidence="6">
    <location>
        <begin position="54"/>
        <end position="72"/>
    </location>
</feature>
<evidence type="ECO:0000256" key="3">
    <source>
        <dbReference type="ARBA" id="ARBA00022989"/>
    </source>
</evidence>
<feature type="transmembrane region" description="Helical" evidence="6">
    <location>
        <begin position="338"/>
        <end position="358"/>
    </location>
</feature>
<dbReference type="Proteomes" id="UP001634747">
    <property type="component" value="Unassembled WGS sequence"/>
</dbReference>
<dbReference type="Pfam" id="PF04932">
    <property type="entry name" value="Wzy_C"/>
    <property type="match status" value="1"/>
</dbReference>
<proteinExistence type="predicted"/>
<dbReference type="EMBL" id="JBJYXY010000001">
    <property type="protein sequence ID" value="MFN2974785.1"/>
    <property type="molecule type" value="Genomic_DNA"/>
</dbReference>
<evidence type="ECO:0000256" key="4">
    <source>
        <dbReference type="ARBA" id="ARBA00023136"/>
    </source>
</evidence>
<feature type="transmembrane region" description="Helical" evidence="6">
    <location>
        <begin position="145"/>
        <end position="163"/>
    </location>
</feature>
<dbReference type="GO" id="GO:0016874">
    <property type="term" value="F:ligase activity"/>
    <property type="evidence" value="ECO:0007669"/>
    <property type="project" value="UniProtKB-KW"/>
</dbReference>
<dbReference type="InterPro" id="IPR007016">
    <property type="entry name" value="O-antigen_ligase-rel_domated"/>
</dbReference>
<protein>
    <submittedName>
        <fullName evidence="8">O-antigen ligase family protein</fullName>
    </submittedName>
</protein>
<feature type="transmembrane region" description="Helical" evidence="6">
    <location>
        <begin position="12"/>
        <end position="34"/>
    </location>
</feature>
<evidence type="ECO:0000313" key="9">
    <source>
        <dbReference type="Proteomes" id="UP001634747"/>
    </source>
</evidence>
<feature type="transmembrane region" description="Helical" evidence="6">
    <location>
        <begin position="81"/>
        <end position="100"/>
    </location>
</feature>
<keyword evidence="3 6" id="KW-1133">Transmembrane helix</keyword>
<reference evidence="8 9" key="1">
    <citation type="submission" date="2024-12" db="EMBL/GenBank/DDBJ databases">
        <authorList>
            <person name="Lee Y."/>
        </authorList>
    </citation>
    <scope>NUCLEOTIDE SEQUENCE [LARGE SCALE GENOMIC DNA]</scope>
    <source>
        <strain evidence="8 9">03SUJ4</strain>
    </source>
</reference>
<evidence type="ECO:0000256" key="2">
    <source>
        <dbReference type="ARBA" id="ARBA00022692"/>
    </source>
</evidence>
<name>A0ABW9KIK1_9BACT</name>
<dbReference type="PANTHER" id="PTHR37422:SF23">
    <property type="entry name" value="TEICHURONIC ACID BIOSYNTHESIS PROTEIN TUAE"/>
    <property type="match status" value="1"/>
</dbReference>
<feature type="transmembrane region" description="Helical" evidence="6">
    <location>
        <begin position="255"/>
        <end position="274"/>
    </location>
</feature>
<feature type="region of interest" description="Disordered" evidence="5">
    <location>
        <begin position="432"/>
        <end position="458"/>
    </location>
</feature>
<evidence type="ECO:0000256" key="5">
    <source>
        <dbReference type="SAM" id="MobiDB-lite"/>
    </source>
</evidence>
<keyword evidence="8" id="KW-0436">Ligase</keyword>
<feature type="compositionally biased region" description="Pro residues" evidence="5">
    <location>
        <begin position="448"/>
        <end position="458"/>
    </location>
</feature>